<reference evidence="3 4" key="1">
    <citation type="submission" date="2018-02" db="EMBL/GenBank/DDBJ databases">
        <title>Genome sequence of the basidiomycete white-rot fungus Phlebia centrifuga.</title>
        <authorList>
            <person name="Granchi Z."/>
            <person name="Peng M."/>
            <person name="de Vries R.P."/>
            <person name="Hilden K."/>
            <person name="Makela M.R."/>
            <person name="Grigoriev I."/>
            <person name="Riley R."/>
        </authorList>
    </citation>
    <scope>NUCLEOTIDE SEQUENCE [LARGE SCALE GENOMIC DNA]</scope>
    <source>
        <strain evidence="3 4">FBCC195</strain>
    </source>
</reference>
<keyword evidence="4" id="KW-1185">Reference proteome</keyword>
<proteinExistence type="predicted"/>
<feature type="domain" description="SPX" evidence="2">
    <location>
        <begin position="1"/>
        <end position="386"/>
    </location>
</feature>
<dbReference type="OrthoDB" id="5588846at2759"/>
<feature type="region of interest" description="Disordered" evidence="1">
    <location>
        <begin position="59"/>
        <end position="79"/>
    </location>
</feature>
<sequence length="476" mass="52774">MHFSKTYAQLLLSLPPELRDNAIEYRKLKKLINQVVLELTSLGLSPDFLHQALLDTQTANSSSKGKAREGSSSTWVEIRSSQDRKGLPKVVYEINTDSDRLEPRLRLLVNTSEVQSIPAIASLHVLSTPGTAVPSASIIDVEADSPPEPPDSPGLPSSSLVGAGQLAEGDVTGQLASALVDSQPSSEADTQEFIIPLASDTAFFHVLVQALRTLSTHLGTVHEEFMTNLVDLSRSISSSARPMSSTSTFHPYSHSSNPASVSVHTSSIVPLMASKTDLYSWREIFQLYVDTEVFENQSERSRGERSLEDAEGRLELFKRRIADRGFVDGRALKLKESRQALKTFLQLNAFVLDLKKFHFATTEATRKILKKHAKRTALPVSPSVWSRCKSGGTTIVLCVGPLLFYPLIDVRTVQSLSWAHINHRYHRLANVDWALLNFMKDWFPIEAKKKLHQNEEEAAQEQLQELGINPQGCIIA</sequence>
<protein>
    <recommendedName>
        <fullName evidence="2">SPX domain-containing protein</fullName>
    </recommendedName>
</protein>
<dbReference type="InterPro" id="IPR004331">
    <property type="entry name" value="SPX_dom"/>
</dbReference>
<dbReference type="PROSITE" id="PS51382">
    <property type="entry name" value="SPX"/>
    <property type="match status" value="1"/>
</dbReference>
<dbReference type="Proteomes" id="UP000186601">
    <property type="component" value="Unassembled WGS sequence"/>
</dbReference>
<feature type="compositionally biased region" description="Polar residues" evidence="1">
    <location>
        <begin position="59"/>
        <end position="75"/>
    </location>
</feature>
<evidence type="ECO:0000256" key="1">
    <source>
        <dbReference type="SAM" id="MobiDB-lite"/>
    </source>
</evidence>
<dbReference type="AlphaFoldDB" id="A0A2R6NZI3"/>
<evidence type="ECO:0000259" key="2">
    <source>
        <dbReference type="PROSITE" id="PS51382"/>
    </source>
</evidence>
<feature type="region of interest" description="Disordered" evidence="1">
    <location>
        <begin position="141"/>
        <end position="161"/>
    </location>
</feature>
<evidence type="ECO:0000313" key="3">
    <source>
        <dbReference type="EMBL" id="PSR81314.1"/>
    </source>
</evidence>
<dbReference type="STRING" id="98765.A0A2R6NZI3"/>
<organism evidence="3 4">
    <name type="scientific">Hermanssonia centrifuga</name>
    <dbReference type="NCBI Taxonomy" id="98765"/>
    <lineage>
        <taxon>Eukaryota</taxon>
        <taxon>Fungi</taxon>
        <taxon>Dikarya</taxon>
        <taxon>Basidiomycota</taxon>
        <taxon>Agaricomycotina</taxon>
        <taxon>Agaricomycetes</taxon>
        <taxon>Polyporales</taxon>
        <taxon>Meruliaceae</taxon>
        <taxon>Hermanssonia</taxon>
    </lineage>
</organism>
<comment type="caution">
    <text evidence="3">The sequence shown here is derived from an EMBL/GenBank/DDBJ whole genome shotgun (WGS) entry which is preliminary data.</text>
</comment>
<gene>
    <name evidence="3" type="ORF">PHLCEN_2v6393</name>
</gene>
<name>A0A2R6NZI3_9APHY</name>
<accession>A0A2R6NZI3</accession>
<dbReference type="Pfam" id="PF03105">
    <property type="entry name" value="SPX"/>
    <property type="match status" value="1"/>
</dbReference>
<dbReference type="EMBL" id="MLYV02000622">
    <property type="protein sequence ID" value="PSR81314.1"/>
    <property type="molecule type" value="Genomic_DNA"/>
</dbReference>
<evidence type="ECO:0000313" key="4">
    <source>
        <dbReference type="Proteomes" id="UP000186601"/>
    </source>
</evidence>